<organism evidence="2 3">
    <name type="scientific">Cudoniella acicularis</name>
    <dbReference type="NCBI Taxonomy" id="354080"/>
    <lineage>
        <taxon>Eukaryota</taxon>
        <taxon>Fungi</taxon>
        <taxon>Dikarya</taxon>
        <taxon>Ascomycota</taxon>
        <taxon>Pezizomycotina</taxon>
        <taxon>Leotiomycetes</taxon>
        <taxon>Helotiales</taxon>
        <taxon>Tricladiaceae</taxon>
        <taxon>Cudoniella</taxon>
    </lineage>
</organism>
<protein>
    <submittedName>
        <fullName evidence="2">Uncharacterized protein</fullName>
    </submittedName>
</protein>
<sequence length="89" mass="9478">MAYALEPEESEVLTELGEDPPLSAPKYLVASTDLLRLGVEYLMEQICVIDFGESFQSSSSPANIGIPNDYLAPEVIIEGGASIGLACDL</sequence>
<feature type="compositionally biased region" description="Acidic residues" evidence="1">
    <location>
        <begin position="1"/>
        <end position="18"/>
    </location>
</feature>
<gene>
    <name evidence="2" type="ORF">G7Y89_g4510</name>
</gene>
<comment type="caution">
    <text evidence="2">The sequence shown here is derived from an EMBL/GenBank/DDBJ whole genome shotgun (WGS) entry which is preliminary data.</text>
</comment>
<name>A0A8H4RPA8_9HELO</name>
<dbReference type="Proteomes" id="UP000566819">
    <property type="component" value="Unassembled WGS sequence"/>
</dbReference>
<evidence type="ECO:0000256" key="1">
    <source>
        <dbReference type="SAM" id="MobiDB-lite"/>
    </source>
</evidence>
<reference evidence="2 3" key="1">
    <citation type="submission" date="2020-03" db="EMBL/GenBank/DDBJ databases">
        <title>Draft Genome Sequence of Cudoniella acicularis.</title>
        <authorList>
            <person name="Buettner E."/>
            <person name="Kellner H."/>
        </authorList>
    </citation>
    <scope>NUCLEOTIDE SEQUENCE [LARGE SCALE GENOMIC DNA]</scope>
    <source>
        <strain evidence="2 3">DSM 108380</strain>
    </source>
</reference>
<accession>A0A8H4RPA8</accession>
<proteinExistence type="predicted"/>
<dbReference type="EMBL" id="JAAMPI010000246">
    <property type="protein sequence ID" value="KAF4633602.1"/>
    <property type="molecule type" value="Genomic_DNA"/>
</dbReference>
<feature type="region of interest" description="Disordered" evidence="1">
    <location>
        <begin position="1"/>
        <end position="22"/>
    </location>
</feature>
<evidence type="ECO:0000313" key="3">
    <source>
        <dbReference type="Proteomes" id="UP000566819"/>
    </source>
</evidence>
<evidence type="ECO:0000313" key="2">
    <source>
        <dbReference type="EMBL" id="KAF4633602.1"/>
    </source>
</evidence>
<keyword evidence="3" id="KW-1185">Reference proteome</keyword>
<dbReference type="AlphaFoldDB" id="A0A8H4RPA8"/>
<dbReference type="OrthoDB" id="5979581at2759"/>